<dbReference type="GeneID" id="93579910"/>
<protein>
    <submittedName>
        <fullName evidence="2">Uncharacterized protein</fullName>
    </submittedName>
</protein>
<evidence type="ECO:0000313" key="3">
    <source>
        <dbReference type="Proteomes" id="UP000184499"/>
    </source>
</evidence>
<feature type="compositionally biased region" description="Basic and acidic residues" evidence="1">
    <location>
        <begin position="407"/>
        <end position="422"/>
    </location>
</feature>
<dbReference type="RefSeq" id="XP_067478261.1">
    <property type="nucleotide sequence ID" value="XM_067627422.1"/>
</dbReference>
<sequence length="587" mass="65482">MLFNLGLTADAAAAHESEYPGLPSETQISSPTRHSSPAISFASLPSWGLGSIYNRRKPTEPELTQRTMSRKVTTDTLSSSDDERSTTTQVLAPSRIARSQSVRKQSSRPKTSYQLAHPAAHARHRRLKLRPKLLLQLQRVSQTPRPLPVLDVLPSTVFLPPLARKFPTIFRGKKGLGPNDLIVVTSDLYEPAPGDNGDRSLSSDDESGEQREVVATICQLFRDDALSKGKAEICLNHGPVWEATPLANGSYEFVANTDDGIQVLRWVLRSGRNRRVSAPPGFAHEDSKRFTFSVINPNTRRHPVVGTMTRNYLEVYDEYSIPTTTGIAGSPTSAMSVLSDFSEMDDPLDRKVLKTDSDLRMLIIVTSIWVAFREGWSHNFTYDDSALTITSKTMCPSRHSSPTAIRSDTERSIEREDGHDDVPPLNGRRHRLSTSTYVPSQSTMSDRSSTFGSLSRRSNSTGAAFIERTNRRASGSNGRLNRHSTLSSPREQRRNEAVDATPARQDSKSRRLWSHRKSDVQDSKATASPDQSIDRPKGFENNQSRQADSFRDKGIDYSTESASSKGKRRHRISSLFEYIIRKTGHHH</sequence>
<evidence type="ECO:0000313" key="2">
    <source>
        <dbReference type="EMBL" id="OJJ71013.1"/>
    </source>
</evidence>
<evidence type="ECO:0000256" key="1">
    <source>
        <dbReference type="SAM" id="MobiDB-lite"/>
    </source>
</evidence>
<organism evidence="2 3">
    <name type="scientific">Aspergillus brasiliensis (strain CBS 101740 / IMI 381727 / IBT 21946)</name>
    <dbReference type="NCBI Taxonomy" id="767769"/>
    <lineage>
        <taxon>Eukaryota</taxon>
        <taxon>Fungi</taxon>
        <taxon>Dikarya</taxon>
        <taxon>Ascomycota</taxon>
        <taxon>Pezizomycotina</taxon>
        <taxon>Eurotiomycetes</taxon>
        <taxon>Eurotiomycetidae</taxon>
        <taxon>Eurotiales</taxon>
        <taxon>Aspergillaceae</taxon>
        <taxon>Aspergillus</taxon>
        <taxon>Aspergillus subgen. Circumdati</taxon>
    </lineage>
</organism>
<dbReference type="AlphaFoldDB" id="A0A1L9UH56"/>
<dbReference type="Proteomes" id="UP000184499">
    <property type="component" value="Unassembled WGS sequence"/>
</dbReference>
<feature type="compositionally biased region" description="Polar residues" evidence="1">
    <location>
        <begin position="24"/>
        <end position="37"/>
    </location>
</feature>
<feature type="compositionally biased region" description="Polar residues" evidence="1">
    <location>
        <begin position="86"/>
        <end position="113"/>
    </location>
</feature>
<feature type="region of interest" description="Disordered" evidence="1">
    <location>
        <begin position="16"/>
        <end position="37"/>
    </location>
</feature>
<dbReference type="OrthoDB" id="5404323at2759"/>
<dbReference type="EMBL" id="KV878685">
    <property type="protein sequence ID" value="OJJ71013.1"/>
    <property type="molecule type" value="Genomic_DNA"/>
</dbReference>
<feature type="compositionally biased region" description="Polar residues" evidence="1">
    <location>
        <begin position="62"/>
        <end position="79"/>
    </location>
</feature>
<proteinExistence type="predicted"/>
<feature type="compositionally biased region" description="Polar residues" evidence="1">
    <location>
        <begin position="433"/>
        <end position="462"/>
    </location>
</feature>
<keyword evidence="3" id="KW-1185">Reference proteome</keyword>
<feature type="compositionally biased region" description="Polar residues" evidence="1">
    <location>
        <begin position="393"/>
        <end position="406"/>
    </location>
</feature>
<feature type="region of interest" description="Disordered" evidence="1">
    <location>
        <begin position="52"/>
        <end position="122"/>
    </location>
</feature>
<name>A0A1L9UH56_ASPBC</name>
<accession>A0A1L9UH56</accession>
<feature type="region of interest" description="Disordered" evidence="1">
    <location>
        <begin position="393"/>
        <end position="570"/>
    </location>
</feature>
<dbReference type="OMA" id="EGWSHNF"/>
<reference evidence="3" key="1">
    <citation type="journal article" date="2017" name="Genome Biol.">
        <title>Comparative genomics reveals high biological diversity and specific adaptations in the industrially and medically important fungal genus Aspergillus.</title>
        <authorList>
            <person name="de Vries R.P."/>
            <person name="Riley R."/>
            <person name="Wiebenga A."/>
            <person name="Aguilar-Osorio G."/>
            <person name="Amillis S."/>
            <person name="Uchima C.A."/>
            <person name="Anderluh G."/>
            <person name="Asadollahi M."/>
            <person name="Askin M."/>
            <person name="Barry K."/>
            <person name="Battaglia E."/>
            <person name="Bayram O."/>
            <person name="Benocci T."/>
            <person name="Braus-Stromeyer S.A."/>
            <person name="Caldana C."/>
            <person name="Canovas D."/>
            <person name="Cerqueira G.C."/>
            <person name="Chen F."/>
            <person name="Chen W."/>
            <person name="Choi C."/>
            <person name="Clum A."/>
            <person name="Dos Santos R.A."/>
            <person name="Damasio A.R."/>
            <person name="Diallinas G."/>
            <person name="Emri T."/>
            <person name="Fekete E."/>
            <person name="Flipphi M."/>
            <person name="Freyberg S."/>
            <person name="Gallo A."/>
            <person name="Gournas C."/>
            <person name="Habgood R."/>
            <person name="Hainaut M."/>
            <person name="Harispe M.L."/>
            <person name="Henrissat B."/>
            <person name="Hilden K.S."/>
            <person name="Hope R."/>
            <person name="Hossain A."/>
            <person name="Karabika E."/>
            <person name="Karaffa L."/>
            <person name="Karanyi Z."/>
            <person name="Krasevec N."/>
            <person name="Kuo A."/>
            <person name="Kusch H."/>
            <person name="LaButti K."/>
            <person name="Lagendijk E.L."/>
            <person name="Lapidus A."/>
            <person name="Levasseur A."/>
            <person name="Lindquist E."/>
            <person name="Lipzen A."/>
            <person name="Logrieco A.F."/>
            <person name="MacCabe A."/>
            <person name="Maekelae M.R."/>
            <person name="Malavazi I."/>
            <person name="Melin P."/>
            <person name="Meyer V."/>
            <person name="Mielnichuk N."/>
            <person name="Miskei M."/>
            <person name="Molnar A.P."/>
            <person name="Mule G."/>
            <person name="Ngan C.Y."/>
            <person name="Orejas M."/>
            <person name="Orosz E."/>
            <person name="Ouedraogo J.P."/>
            <person name="Overkamp K.M."/>
            <person name="Park H.-S."/>
            <person name="Perrone G."/>
            <person name="Piumi F."/>
            <person name="Punt P.J."/>
            <person name="Ram A.F."/>
            <person name="Ramon A."/>
            <person name="Rauscher S."/>
            <person name="Record E."/>
            <person name="Riano-Pachon D.M."/>
            <person name="Robert V."/>
            <person name="Roehrig J."/>
            <person name="Ruller R."/>
            <person name="Salamov A."/>
            <person name="Salih N.S."/>
            <person name="Samson R.A."/>
            <person name="Sandor E."/>
            <person name="Sanguinetti M."/>
            <person name="Schuetze T."/>
            <person name="Sepcic K."/>
            <person name="Shelest E."/>
            <person name="Sherlock G."/>
            <person name="Sophianopoulou V."/>
            <person name="Squina F.M."/>
            <person name="Sun H."/>
            <person name="Susca A."/>
            <person name="Todd R.B."/>
            <person name="Tsang A."/>
            <person name="Unkles S.E."/>
            <person name="van de Wiele N."/>
            <person name="van Rossen-Uffink D."/>
            <person name="Oliveira J.V."/>
            <person name="Vesth T.C."/>
            <person name="Visser J."/>
            <person name="Yu J.-H."/>
            <person name="Zhou M."/>
            <person name="Andersen M.R."/>
            <person name="Archer D.B."/>
            <person name="Baker S.E."/>
            <person name="Benoit I."/>
            <person name="Brakhage A.A."/>
            <person name="Braus G.H."/>
            <person name="Fischer R."/>
            <person name="Frisvad J.C."/>
            <person name="Goldman G.H."/>
            <person name="Houbraken J."/>
            <person name="Oakley B."/>
            <person name="Pocsi I."/>
            <person name="Scazzocchio C."/>
            <person name="Seiboth B."/>
            <person name="vanKuyk P.A."/>
            <person name="Wortman J."/>
            <person name="Dyer P.S."/>
            <person name="Grigoriev I.V."/>
        </authorList>
    </citation>
    <scope>NUCLEOTIDE SEQUENCE [LARGE SCALE GENOMIC DNA]</scope>
    <source>
        <strain evidence="3">CBS 101740 / IMI 381727 / IBT 21946</strain>
    </source>
</reference>
<feature type="compositionally biased region" description="Polar residues" evidence="1">
    <location>
        <begin position="472"/>
        <end position="489"/>
    </location>
</feature>
<gene>
    <name evidence="2" type="ORF">ASPBRDRAFT_55665</name>
</gene>
<dbReference type="STRING" id="767769.A0A1L9UH56"/>
<dbReference type="VEuPathDB" id="FungiDB:ASPBRDRAFT_55665"/>